<keyword evidence="10" id="KW-1185">Reference proteome</keyword>
<accession>A0A1Y2H6K8</accession>
<dbReference type="PRINTS" id="PR01607">
    <property type="entry name" value="APYRASEFAMLY"/>
</dbReference>
<evidence type="ECO:0000256" key="4">
    <source>
        <dbReference type="ARBA" id="ARBA00022741"/>
    </source>
</evidence>
<dbReference type="PANTHER" id="PTHR11575">
    <property type="entry name" value="5'-NUCLEOTIDASE-RELATED"/>
    <property type="match status" value="1"/>
</dbReference>
<name>A0A1Y2H6K8_9FUNG</name>
<keyword evidence="2" id="KW-0479">Metal-binding</keyword>
<dbReference type="STRING" id="765915.A0A1Y2H6K8"/>
<dbReference type="Pfam" id="PF02872">
    <property type="entry name" value="5_nucleotid_C"/>
    <property type="match status" value="1"/>
</dbReference>
<keyword evidence="3" id="KW-0732">Signal</keyword>
<dbReference type="Pfam" id="PF00149">
    <property type="entry name" value="Metallophos"/>
    <property type="match status" value="1"/>
</dbReference>
<dbReference type="InterPro" id="IPR008334">
    <property type="entry name" value="5'-Nucleotdase_C"/>
</dbReference>
<evidence type="ECO:0000259" key="7">
    <source>
        <dbReference type="Pfam" id="PF00149"/>
    </source>
</evidence>
<comment type="similarity">
    <text evidence="1 6">Belongs to the 5'-nucleotidase family.</text>
</comment>
<evidence type="ECO:0000256" key="6">
    <source>
        <dbReference type="RuleBase" id="RU362119"/>
    </source>
</evidence>
<proteinExistence type="inferred from homology"/>
<keyword evidence="4 6" id="KW-0547">Nucleotide-binding</keyword>
<feature type="domain" description="Calcineurin-like phosphoesterase" evidence="7">
    <location>
        <begin position="1"/>
        <end position="223"/>
    </location>
</feature>
<dbReference type="GO" id="GO:0016787">
    <property type="term" value="F:hydrolase activity"/>
    <property type="evidence" value="ECO:0007669"/>
    <property type="project" value="UniProtKB-KW"/>
</dbReference>
<sequence>MTLIHTNDLHGHYDEFAPSGIDCTDKNRAEKKCYGGIARIKTIVDQIRATEPNTYMVDAGDEFQGTLFYSYYRGNITAEYMNAIGLDAFTIGNHEFDDGIPLLSKFLGLLRVPVISSNMDVANEPLLKDRIAPYVVLTKYGARIGMIGFITKTAPDIIANPSKNVKFSDPAGESGPVQRAVNELQAMGIKRIIAVSHNGLDDDKIVAESTKGINLIVGGHSHSLMSKNSSLPDVKGTYPLPVTNKEGKKTYIVQAKAWGEYIGKLSIAWDAESNIVSLDGDPIHLTMDIAQHNATQEVVKKWRAPFDAAAKEVVGSSKTAMKRGDCNDKACPLGWFIAETLRKSYSGSLPNFGMINAGGIRADLGAGDIRVGDVMGILPFPNSQVVIEMPGDRVLTMLEHLALTADGPDAKRKDGKTVSSFAQFSGLRARLDKSKPKYERVYGAEVEVAPGKWEPVEKAKKYAVVTLDFMANGGDAITRLQINDMVTEAIKKAKTVDVPESVYAPGVRFAEAGADTKGAQSKPSSAEPSRASMVYLAVAVVHACFVLFLL</sequence>
<dbReference type="InterPro" id="IPR006179">
    <property type="entry name" value="5_nucleotidase/apyrase"/>
</dbReference>
<dbReference type="SUPFAM" id="SSF56300">
    <property type="entry name" value="Metallo-dependent phosphatases"/>
    <property type="match status" value="1"/>
</dbReference>
<dbReference type="InterPro" id="IPR036907">
    <property type="entry name" value="5'-Nucleotdase_C_sf"/>
</dbReference>
<dbReference type="Gene3D" id="3.90.780.10">
    <property type="entry name" value="5'-Nucleotidase, C-terminal domain"/>
    <property type="match status" value="1"/>
</dbReference>
<dbReference type="GO" id="GO:0000166">
    <property type="term" value="F:nucleotide binding"/>
    <property type="evidence" value="ECO:0007669"/>
    <property type="project" value="UniProtKB-KW"/>
</dbReference>
<dbReference type="SUPFAM" id="SSF55816">
    <property type="entry name" value="5'-nucleotidase (syn. UDP-sugar hydrolase), C-terminal domain"/>
    <property type="match status" value="1"/>
</dbReference>
<dbReference type="GO" id="GO:0046872">
    <property type="term" value="F:metal ion binding"/>
    <property type="evidence" value="ECO:0007669"/>
    <property type="project" value="UniProtKB-KW"/>
</dbReference>
<evidence type="ECO:0000256" key="3">
    <source>
        <dbReference type="ARBA" id="ARBA00022729"/>
    </source>
</evidence>
<evidence type="ECO:0000313" key="10">
    <source>
        <dbReference type="Proteomes" id="UP000193411"/>
    </source>
</evidence>
<keyword evidence="5 6" id="KW-0378">Hydrolase</keyword>
<dbReference type="EMBL" id="MCFL01000140">
    <property type="protein sequence ID" value="ORZ29644.1"/>
    <property type="molecule type" value="Genomic_DNA"/>
</dbReference>
<evidence type="ECO:0000256" key="2">
    <source>
        <dbReference type="ARBA" id="ARBA00022723"/>
    </source>
</evidence>
<dbReference type="CDD" id="cd07409">
    <property type="entry name" value="MPP_CD73_N"/>
    <property type="match status" value="1"/>
</dbReference>
<dbReference type="Proteomes" id="UP000193411">
    <property type="component" value="Unassembled WGS sequence"/>
</dbReference>
<evidence type="ECO:0000259" key="8">
    <source>
        <dbReference type="Pfam" id="PF02872"/>
    </source>
</evidence>
<evidence type="ECO:0000313" key="9">
    <source>
        <dbReference type="EMBL" id="ORZ29644.1"/>
    </source>
</evidence>
<dbReference type="AlphaFoldDB" id="A0A1Y2H6K8"/>
<dbReference type="FunFam" id="3.60.21.10:FF:000020">
    <property type="entry name" value="NT5E isoform 4"/>
    <property type="match status" value="1"/>
</dbReference>
<evidence type="ECO:0000256" key="5">
    <source>
        <dbReference type="ARBA" id="ARBA00022801"/>
    </source>
</evidence>
<reference evidence="9 10" key="1">
    <citation type="submission" date="2016-07" db="EMBL/GenBank/DDBJ databases">
        <title>Pervasive Adenine N6-methylation of Active Genes in Fungi.</title>
        <authorList>
            <consortium name="DOE Joint Genome Institute"/>
            <person name="Mondo S.J."/>
            <person name="Dannebaum R.O."/>
            <person name="Kuo R.C."/>
            <person name="Labutti K."/>
            <person name="Haridas S."/>
            <person name="Kuo A."/>
            <person name="Salamov A."/>
            <person name="Ahrendt S.R."/>
            <person name="Lipzen A."/>
            <person name="Sullivan W."/>
            <person name="Andreopoulos W.B."/>
            <person name="Clum A."/>
            <person name="Lindquist E."/>
            <person name="Daum C."/>
            <person name="Ramamoorthy G.K."/>
            <person name="Gryganskyi A."/>
            <person name="Culley D."/>
            <person name="Magnuson J.K."/>
            <person name="James T.Y."/>
            <person name="O'Malley M.A."/>
            <person name="Stajich J.E."/>
            <person name="Spatafora J.W."/>
            <person name="Visel A."/>
            <person name="Grigoriev I.V."/>
        </authorList>
    </citation>
    <scope>NUCLEOTIDE SEQUENCE [LARGE SCALE GENOMIC DNA]</scope>
    <source>
        <strain evidence="9 10">PL171</strain>
    </source>
</reference>
<dbReference type="Gene3D" id="3.60.21.10">
    <property type="match status" value="1"/>
</dbReference>
<evidence type="ECO:0000256" key="1">
    <source>
        <dbReference type="ARBA" id="ARBA00006654"/>
    </source>
</evidence>
<comment type="caution">
    <text evidence="9">The sequence shown here is derived from an EMBL/GenBank/DDBJ whole genome shotgun (WGS) entry which is preliminary data.</text>
</comment>
<dbReference type="InterPro" id="IPR004843">
    <property type="entry name" value="Calcineurin-like_PHP"/>
</dbReference>
<dbReference type="InterPro" id="IPR029052">
    <property type="entry name" value="Metallo-depent_PP-like"/>
</dbReference>
<feature type="domain" description="5'-Nucleotidase C-terminal" evidence="8">
    <location>
        <begin position="313"/>
        <end position="478"/>
    </location>
</feature>
<dbReference type="PANTHER" id="PTHR11575:SF24">
    <property type="entry name" value="5'-NUCLEOTIDASE"/>
    <property type="match status" value="1"/>
</dbReference>
<protein>
    <submittedName>
        <fullName evidence="9">Metallo-dependent phosphatase-like protein</fullName>
    </submittedName>
</protein>
<dbReference type="GO" id="GO:0009166">
    <property type="term" value="P:nucleotide catabolic process"/>
    <property type="evidence" value="ECO:0007669"/>
    <property type="project" value="InterPro"/>
</dbReference>
<organism evidence="9 10">
    <name type="scientific">Catenaria anguillulae PL171</name>
    <dbReference type="NCBI Taxonomy" id="765915"/>
    <lineage>
        <taxon>Eukaryota</taxon>
        <taxon>Fungi</taxon>
        <taxon>Fungi incertae sedis</taxon>
        <taxon>Blastocladiomycota</taxon>
        <taxon>Blastocladiomycetes</taxon>
        <taxon>Blastocladiales</taxon>
        <taxon>Catenariaceae</taxon>
        <taxon>Catenaria</taxon>
    </lineage>
</organism>
<dbReference type="OrthoDB" id="7722975at2759"/>
<gene>
    <name evidence="9" type="ORF">BCR44DRAFT_1494122</name>
</gene>